<gene>
    <name evidence="11" type="ORF">A9K55_007742</name>
</gene>
<dbReference type="EC" id="2.1.1.244" evidence="5"/>
<protein>
    <recommendedName>
        <fullName evidence="6">Alpha N-terminal protein methyltransferase 1</fullName>
        <ecNumber evidence="5">2.1.1.244</ecNumber>
    </recommendedName>
    <alternativeName>
        <fullName evidence="7">X-Pro-Lys N-terminal protein methyltransferase 1</fullName>
    </alternativeName>
</protein>
<dbReference type="GO" id="GO:0032259">
    <property type="term" value="P:methylation"/>
    <property type="evidence" value="ECO:0007669"/>
    <property type="project" value="UniProtKB-KW"/>
</dbReference>
<dbReference type="GO" id="GO:0071885">
    <property type="term" value="F:N-terminal protein N-methyltransferase activity"/>
    <property type="evidence" value="ECO:0007669"/>
    <property type="project" value="UniProtKB-EC"/>
</dbReference>
<evidence type="ECO:0000256" key="9">
    <source>
        <dbReference type="ARBA" id="ARBA00047885"/>
    </source>
</evidence>
<evidence type="ECO:0000313" key="12">
    <source>
        <dbReference type="Proteomes" id="UP000323067"/>
    </source>
</evidence>
<dbReference type="GO" id="GO:0005737">
    <property type="term" value="C:cytoplasm"/>
    <property type="evidence" value="ECO:0007669"/>
    <property type="project" value="TreeGrafter"/>
</dbReference>
<comment type="catalytic activity">
    <reaction evidence="10">
        <text>N-terminal L-alanyl-L-prolyl-L-lysyl-[protein] + 3 S-adenosyl-L-methionine = N-terminal N,N,N-trimethyl-L-alanyl-L-prolyl-L-lysyl-[protein] + 3 S-adenosyl-L-homocysteine + 3 H(+)</text>
        <dbReference type="Rhea" id="RHEA:54712"/>
        <dbReference type="Rhea" id="RHEA-COMP:13785"/>
        <dbReference type="Rhea" id="RHEA-COMP:13971"/>
        <dbReference type="ChEBI" id="CHEBI:15378"/>
        <dbReference type="ChEBI" id="CHEBI:57856"/>
        <dbReference type="ChEBI" id="CHEBI:59789"/>
        <dbReference type="ChEBI" id="CHEBI:138057"/>
        <dbReference type="ChEBI" id="CHEBI:138315"/>
        <dbReference type="EC" id="2.1.1.244"/>
    </reaction>
</comment>
<accession>A0A2H4SII5</accession>
<comment type="catalytic activity">
    <reaction evidence="9">
        <text>N-terminal L-prolyl-L-prolyl-L-lysyl-[protein] + 2 S-adenosyl-L-methionine = N-terminal N,N-dimethyl-L-prolyl-L-prolyl-L-lysyl-[protein] + 2 S-adenosyl-L-homocysteine + 2 H(+)</text>
        <dbReference type="Rhea" id="RHEA:54736"/>
        <dbReference type="Rhea" id="RHEA-COMP:13787"/>
        <dbReference type="Rhea" id="RHEA-COMP:13974"/>
        <dbReference type="ChEBI" id="CHEBI:15378"/>
        <dbReference type="ChEBI" id="CHEBI:57856"/>
        <dbReference type="ChEBI" id="CHEBI:59789"/>
        <dbReference type="ChEBI" id="CHEBI:138059"/>
        <dbReference type="ChEBI" id="CHEBI:138318"/>
        <dbReference type="EC" id="2.1.1.244"/>
    </reaction>
</comment>
<dbReference type="Proteomes" id="UP000323067">
    <property type="component" value="Chromosome vii"/>
</dbReference>
<dbReference type="OrthoDB" id="1298661at2759"/>
<evidence type="ECO:0000256" key="4">
    <source>
        <dbReference type="ARBA" id="ARBA00022691"/>
    </source>
</evidence>
<dbReference type="InterPro" id="IPR008576">
    <property type="entry name" value="MeTrfase_NTM1"/>
</dbReference>
<proteinExistence type="inferred from homology"/>
<dbReference type="VEuPathDB" id="FungiDB:CCM_07162"/>
<dbReference type="Pfam" id="PF05891">
    <property type="entry name" value="Methyltransf_PK"/>
    <property type="match status" value="1"/>
</dbReference>
<dbReference type="Gene3D" id="3.40.50.150">
    <property type="entry name" value="Vaccinia Virus protein VP39"/>
    <property type="match status" value="1"/>
</dbReference>
<name>A0A2H4SII5_CORMI</name>
<keyword evidence="3" id="KW-0808">Transferase</keyword>
<dbReference type="VEuPathDB" id="FungiDB:A9K55_007742"/>
<reference evidence="11 12" key="1">
    <citation type="journal article" date="2017" name="BMC Genomics">
        <title>Chromosome level assembly and secondary metabolite potential of the parasitic fungus Cordyceps militaris.</title>
        <authorList>
            <person name="Kramer G.J."/>
            <person name="Nodwell J.R."/>
        </authorList>
    </citation>
    <scope>NUCLEOTIDE SEQUENCE [LARGE SCALE GENOMIC DNA]</scope>
    <source>
        <strain evidence="11 12">ATCC 34164</strain>
    </source>
</reference>
<dbReference type="AlphaFoldDB" id="A0A2H4SII5"/>
<keyword evidence="4" id="KW-0949">S-adenosyl-L-methionine</keyword>
<sequence length="307" mass="34548">MWFVVASKSGYPVIKKKRTTKNPPITHASIVWILMDMQSAGEEPTSQPDRPSGLDGLIDAQAGRKYWENAEATDDGMLGGIPTFKAYSHISRMDIQASRAFLARLGIGLKANRALVKSAVDAGAGIGRITTNLLLHVADEVDVVEPVARFTEPLKGTKGVRQIYNVGLEEWQPIQGTQYDIIWTQWCLGYLTDPQILKYLEVCKTVLTPESGLLIVKENVSSGLEDLFDAADNSVTRLDERFRHLFAQANLRIVRTDEQPVRPLQQARRLLPLNCRRKNFPTNVSKRHLNYHTQHHVNIRGRAFNPR</sequence>
<evidence type="ECO:0000313" key="11">
    <source>
        <dbReference type="EMBL" id="ATY62914.1"/>
    </source>
</evidence>
<evidence type="ECO:0000256" key="10">
    <source>
        <dbReference type="ARBA" id="ARBA00048167"/>
    </source>
</evidence>
<keyword evidence="2" id="KW-0489">Methyltransferase</keyword>
<dbReference type="InterPro" id="IPR029063">
    <property type="entry name" value="SAM-dependent_MTases_sf"/>
</dbReference>
<evidence type="ECO:0000256" key="1">
    <source>
        <dbReference type="ARBA" id="ARBA00009059"/>
    </source>
</evidence>
<organism evidence="11 12">
    <name type="scientific">Cordyceps militaris</name>
    <name type="common">Caterpillar fungus</name>
    <name type="synonym">Clavaria militaris</name>
    <dbReference type="NCBI Taxonomy" id="73501"/>
    <lineage>
        <taxon>Eukaryota</taxon>
        <taxon>Fungi</taxon>
        <taxon>Dikarya</taxon>
        <taxon>Ascomycota</taxon>
        <taxon>Pezizomycotina</taxon>
        <taxon>Sordariomycetes</taxon>
        <taxon>Hypocreomycetidae</taxon>
        <taxon>Hypocreales</taxon>
        <taxon>Cordycipitaceae</taxon>
        <taxon>Cordyceps</taxon>
    </lineage>
</organism>
<comment type="similarity">
    <text evidence="1">Belongs to the methyltransferase superfamily. NTM1 family.</text>
</comment>
<dbReference type="SUPFAM" id="SSF53335">
    <property type="entry name" value="S-adenosyl-L-methionine-dependent methyltransferases"/>
    <property type="match status" value="1"/>
</dbReference>
<evidence type="ECO:0000256" key="6">
    <source>
        <dbReference type="ARBA" id="ARBA00039449"/>
    </source>
</evidence>
<dbReference type="PANTHER" id="PTHR12753">
    <property type="entry name" value="AD-003 - RELATED"/>
    <property type="match status" value="1"/>
</dbReference>
<evidence type="ECO:0000256" key="3">
    <source>
        <dbReference type="ARBA" id="ARBA00022679"/>
    </source>
</evidence>
<comment type="catalytic activity">
    <reaction evidence="8">
        <text>N-terminal L-seryl-L-prolyl-L-lysyl-[protein] + 3 S-adenosyl-L-methionine = N-terminal N,N,N-trimethyl-L-seryl-L-prolyl-L-lysyl-[protein] + 3 S-adenosyl-L-homocysteine + 3 H(+)</text>
        <dbReference type="Rhea" id="RHEA:54724"/>
        <dbReference type="Rhea" id="RHEA-COMP:13789"/>
        <dbReference type="Rhea" id="RHEA-COMP:13973"/>
        <dbReference type="ChEBI" id="CHEBI:15378"/>
        <dbReference type="ChEBI" id="CHEBI:57856"/>
        <dbReference type="ChEBI" id="CHEBI:59789"/>
        <dbReference type="ChEBI" id="CHEBI:138061"/>
        <dbReference type="ChEBI" id="CHEBI:138317"/>
        <dbReference type="EC" id="2.1.1.244"/>
    </reaction>
</comment>
<dbReference type="CDD" id="cd02440">
    <property type="entry name" value="AdoMet_MTases"/>
    <property type="match status" value="1"/>
</dbReference>
<evidence type="ECO:0000256" key="7">
    <source>
        <dbReference type="ARBA" id="ARBA00043129"/>
    </source>
</evidence>
<dbReference type="PANTHER" id="PTHR12753:SF0">
    <property type="entry name" value="ALPHA N-TERMINAL PROTEIN METHYLTRANSFERASE 1"/>
    <property type="match status" value="1"/>
</dbReference>
<evidence type="ECO:0000256" key="8">
    <source>
        <dbReference type="ARBA" id="ARBA00047306"/>
    </source>
</evidence>
<evidence type="ECO:0000256" key="2">
    <source>
        <dbReference type="ARBA" id="ARBA00022603"/>
    </source>
</evidence>
<evidence type="ECO:0000256" key="5">
    <source>
        <dbReference type="ARBA" id="ARBA00039112"/>
    </source>
</evidence>
<dbReference type="EMBL" id="CP023324">
    <property type="protein sequence ID" value="ATY62914.1"/>
    <property type="molecule type" value="Genomic_DNA"/>
</dbReference>